<feature type="transmembrane region" description="Helical" evidence="1">
    <location>
        <begin position="198"/>
        <end position="217"/>
    </location>
</feature>
<dbReference type="PANTHER" id="PTHR35342">
    <property type="entry name" value="TRICARBOXYLIC TRANSPORT PROTEIN"/>
    <property type="match status" value="1"/>
</dbReference>
<name>A0A8J2ZDT6_9PROT</name>
<feature type="transmembrane region" description="Helical" evidence="1">
    <location>
        <begin position="382"/>
        <end position="402"/>
    </location>
</feature>
<evidence type="ECO:0000313" key="3">
    <source>
        <dbReference type="EMBL" id="GGG44305.1"/>
    </source>
</evidence>
<dbReference type="RefSeq" id="WP_188902520.1">
    <property type="nucleotide sequence ID" value="NZ_BMKS01000012.1"/>
</dbReference>
<organism evidence="3 4">
    <name type="scientific">Caldovatus sediminis</name>
    <dbReference type="NCBI Taxonomy" id="2041189"/>
    <lineage>
        <taxon>Bacteria</taxon>
        <taxon>Pseudomonadati</taxon>
        <taxon>Pseudomonadota</taxon>
        <taxon>Alphaproteobacteria</taxon>
        <taxon>Acetobacterales</taxon>
        <taxon>Roseomonadaceae</taxon>
        <taxon>Caldovatus</taxon>
    </lineage>
</organism>
<feature type="transmembrane region" description="Helical" evidence="1">
    <location>
        <begin position="12"/>
        <end position="43"/>
    </location>
</feature>
<dbReference type="EMBL" id="BMKS01000012">
    <property type="protein sequence ID" value="GGG44305.1"/>
    <property type="molecule type" value="Genomic_DNA"/>
</dbReference>
<reference evidence="3 4" key="1">
    <citation type="journal article" date="2014" name="Int. J. Syst. Evol. Microbiol.">
        <title>Complete genome sequence of Corynebacterium casei LMG S-19264T (=DSM 44701T), isolated from a smear-ripened cheese.</title>
        <authorList>
            <consortium name="US DOE Joint Genome Institute (JGI-PGF)"/>
            <person name="Walter F."/>
            <person name="Albersmeier A."/>
            <person name="Kalinowski J."/>
            <person name="Ruckert C."/>
        </authorList>
    </citation>
    <scope>NUCLEOTIDE SEQUENCE [LARGE SCALE GENOMIC DNA]</scope>
    <source>
        <strain evidence="3 4">CGMCC 1.16330</strain>
    </source>
</reference>
<feature type="transmembrane region" description="Helical" evidence="1">
    <location>
        <begin position="102"/>
        <end position="126"/>
    </location>
</feature>
<comment type="caution">
    <text evidence="3">The sequence shown here is derived from an EMBL/GenBank/DDBJ whole genome shotgun (WGS) entry which is preliminary data.</text>
</comment>
<feature type="transmembrane region" description="Helical" evidence="1">
    <location>
        <begin position="354"/>
        <end position="375"/>
    </location>
</feature>
<feature type="transmembrane region" description="Helical" evidence="1">
    <location>
        <begin position="461"/>
        <end position="483"/>
    </location>
</feature>
<dbReference type="PANTHER" id="PTHR35342:SF5">
    <property type="entry name" value="TRICARBOXYLIC TRANSPORT PROTEIN"/>
    <property type="match status" value="1"/>
</dbReference>
<dbReference type="Pfam" id="PF01970">
    <property type="entry name" value="TctA"/>
    <property type="match status" value="1"/>
</dbReference>
<evidence type="ECO:0000259" key="2">
    <source>
        <dbReference type="Pfam" id="PF01970"/>
    </source>
</evidence>
<feature type="transmembrane region" description="Helical" evidence="1">
    <location>
        <begin position="313"/>
        <end position="334"/>
    </location>
</feature>
<accession>A0A8J2ZDT6</accession>
<dbReference type="Proteomes" id="UP000597507">
    <property type="component" value="Unassembled WGS sequence"/>
</dbReference>
<keyword evidence="1" id="KW-0472">Membrane</keyword>
<dbReference type="AlphaFoldDB" id="A0A8J2ZDT6"/>
<evidence type="ECO:0000256" key="1">
    <source>
        <dbReference type="SAM" id="Phobius"/>
    </source>
</evidence>
<evidence type="ECO:0000313" key="4">
    <source>
        <dbReference type="Proteomes" id="UP000597507"/>
    </source>
</evidence>
<keyword evidence="4" id="KW-1185">Reference proteome</keyword>
<feature type="domain" description="DUF112" evidence="2">
    <location>
        <begin position="14"/>
        <end position="436"/>
    </location>
</feature>
<feature type="transmembrane region" description="Helical" evidence="1">
    <location>
        <begin position="160"/>
        <end position="178"/>
    </location>
</feature>
<dbReference type="InterPro" id="IPR002823">
    <property type="entry name" value="DUF112_TM"/>
</dbReference>
<protein>
    <submittedName>
        <fullName evidence="3">C4-dicarboxylate ABC transporter permease</fullName>
    </submittedName>
</protein>
<keyword evidence="1" id="KW-0812">Transmembrane</keyword>
<sequence length="493" mass="50265">MLDGVLAALAPAALAFGVVGVVVGIVFGAIPGLTATLAIALFVPVTFAMEPANGLIMLGGIYAGAIFGGSISAVLINVPGTPASIITGWEGHAMARQGQAPYALGLAAVSSGVGGLVSALVMLFLAPVVARLALTFGPAEFVALLVFSLVVVVVMLETPLARNLAGCAIGLALGTIGLDPVNGVPRFTFGVADLASGLNLVAVLIGFFCMTQALVLAREAAQGARRVELAFGGVRGAWRVLATVVSHFRTYLRACSVGLFLGVMPAIGPESTPFVAHAVEKRFSREPERFGRGSPAGLLAAEASVSANVGGSLIPLLSLGIPGSGAAAMFIGALTLHGLRPGPLLFTERGDVVYAFLGGFVVANLAMMLIGLFAIRYFAVALLVPKGVIASFVALFSLFGAYAVNNSLFDVGVMFAAAALALALRAVSIPILPVVLALILGGLLEENLVVFAITVPTLEALLARPIAVALFAVTALILALTVWRRVPGHPRFG</sequence>
<gene>
    <name evidence="3" type="ORF">GCM10010964_34650</name>
</gene>
<keyword evidence="1" id="KW-1133">Transmembrane helix</keyword>
<feature type="transmembrane region" description="Helical" evidence="1">
    <location>
        <begin position="132"/>
        <end position="153"/>
    </location>
</feature>
<proteinExistence type="predicted"/>
<feature type="transmembrane region" description="Helical" evidence="1">
    <location>
        <begin position="55"/>
        <end position="76"/>
    </location>
</feature>